<reference evidence="1" key="1">
    <citation type="journal article" date="2020" name="Stud. Mycol.">
        <title>101 Dothideomycetes genomes: a test case for predicting lifestyles and emergence of pathogens.</title>
        <authorList>
            <person name="Haridas S."/>
            <person name="Albert R."/>
            <person name="Binder M."/>
            <person name="Bloem J."/>
            <person name="Labutti K."/>
            <person name="Salamov A."/>
            <person name="Andreopoulos B."/>
            <person name="Baker S."/>
            <person name="Barry K."/>
            <person name="Bills G."/>
            <person name="Bluhm B."/>
            <person name="Cannon C."/>
            <person name="Castanera R."/>
            <person name="Culley D."/>
            <person name="Daum C."/>
            <person name="Ezra D."/>
            <person name="Gonzalez J."/>
            <person name="Henrissat B."/>
            <person name="Kuo A."/>
            <person name="Liang C."/>
            <person name="Lipzen A."/>
            <person name="Lutzoni F."/>
            <person name="Magnuson J."/>
            <person name="Mondo S."/>
            <person name="Nolan M."/>
            <person name="Ohm R."/>
            <person name="Pangilinan J."/>
            <person name="Park H.-J."/>
            <person name="Ramirez L."/>
            <person name="Alfaro M."/>
            <person name="Sun H."/>
            <person name="Tritt A."/>
            <person name="Yoshinaga Y."/>
            <person name="Zwiers L.-H."/>
            <person name="Turgeon B."/>
            <person name="Goodwin S."/>
            <person name="Spatafora J."/>
            <person name="Crous P."/>
            <person name="Grigoriev I."/>
        </authorList>
    </citation>
    <scope>NUCLEOTIDE SEQUENCE</scope>
    <source>
        <strain evidence="1">CBS 125425</strain>
    </source>
</reference>
<dbReference type="AlphaFoldDB" id="A0A9P4QMX1"/>
<gene>
    <name evidence="1" type="ORF">EJ04DRAFT_569628</name>
</gene>
<dbReference type="Proteomes" id="UP000799444">
    <property type="component" value="Unassembled WGS sequence"/>
</dbReference>
<evidence type="ECO:0000313" key="1">
    <source>
        <dbReference type="EMBL" id="KAF2728333.1"/>
    </source>
</evidence>
<sequence>MASNSTKDSEAAIGNHTKSFYAEWFEMGTFSDRILVLADTKKSKIKLLVGSICRLLFWSQRCSDFATWAIIATREITDEMRGHSPYSIDYECYFNVGMNLYGRKFGIPGLITLSAQRLTNQAKQKDHILDGCNNTIFKIPGLGATAELKVAA</sequence>
<protein>
    <submittedName>
        <fullName evidence="1">Uncharacterized protein</fullName>
    </submittedName>
</protein>
<keyword evidence="2" id="KW-1185">Reference proteome</keyword>
<dbReference type="EMBL" id="ML996285">
    <property type="protein sequence ID" value="KAF2728333.1"/>
    <property type="molecule type" value="Genomic_DNA"/>
</dbReference>
<name>A0A9P4QMX1_9PLEO</name>
<accession>A0A9P4QMX1</accession>
<comment type="caution">
    <text evidence="1">The sequence shown here is derived from an EMBL/GenBank/DDBJ whole genome shotgun (WGS) entry which is preliminary data.</text>
</comment>
<evidence type="ECO:0000313" key="2">
    <source>
        <dbReference type="Proteomes" id="UP000799444"/>
    </source>
</evidence>
<proteinExistence type="predicted"/>
<organism evidence="1 2">
    <name type="scientific">Polyplosphaeria fusca</name>
    <dbReference type="NCBI Taxonomy" id="682080"/>
    <lineage>
        <taxon>Eukaryota</taxon>
        <taxon>Fungi</taxon>
        <taxon>Dikarya</taxon>
        <taxon>Ascomycota</taxon>
        <taxon>Pezizomycotina</taxon>
        <taxon>Dothideomycetes</taxon>
        <taxon>Pleosporomycetidae</taxon>
        <taxon>Pleosporales</taxon>
        <taxon>Tetraplosphaeriaceae</taxon>
        <taxon>Polyplosphaeria</taxon>
    </lineage>
</organism>